<reference evidence="2" key="1">
    <citation type="journal article" date="2004" name="Nature">
        <title>Genome duplication in the teleost fish Tetraodon nigroviridis reveals the early vertebrate proto-karyotype.</title>
        <authorList>
            <person name="Jaillon O."/>
            <person name="Aury J.-M."/>
            <person name="Brunet F."/>
            <person name="Petit J.-L."/>
            <person name="Stange-Thomann N."/>
            <person name="Mauceli E."/>
            <person name="Bouneau L."/>
            <person name="Fischer C."/>
            <person name="Ozouf-Costaz C."/>
            <person name="Bernot A."/>
            <person name="Nicaud S."/>
            <person name="Jaffe D."/>
            <person name="Fisher S."/>
            <person name="Lutfalla G."/>
            <person name="Dossat C."/>
            <person name="Segurens B."/>
            <person name="Dasilva C."/>
            <person name="Salanoubat M."/>
            <person name="Levy M."/>
            <person name="Boudet N."/>
            <person name="Castellano S."/>
            <person name="Anthouard V."/>
            <person name="Jubin C."/>
            <person name="Castelli V."/>
            <person name="Katinka M."/>
            <person name="Vacherie B."/>
            <person name="Biemont C."/>
            <person name="Skalli Z."/>
            <person name="Cattolico L."/>
            <person name="Poulain J."/>
            <person name="De Berardinis V."/>
            <person name="Cruaud C."/>
            <person name="Duprat S."/>
            <person name="Brottier P."/>
            <person name="Coutanceau J.-P."/>
            <person name="Gouzy J."/>
            <person name="Parra G."/>
            <person name="Lardier G."/>
            <person name="Chapple C."/>
            <person name="McKernan K.J."/>
            <person name="McEwan P."/>
            <person name="Bosak S."/>
            <person name="Kellis M."/>
            <person name="Volff J.-N."/>
            <person name="Guigo R."/>
            <person name="Zody M.C."/>
            <person name="Mesirov J."/>
            <person name="Lindblad-Toh K."/>
            <person name="Birren B."/>
            <person name="Nusbaum C."/>
            <person name="Kahn D."/>
            <person name="Robinson-Rechavi M."/>
            <person name="Laudet V."/>
            <person name="Schachter V."/>
            <person name="Quetier F."/>
            <person name="Saurin W."/>
            <person name="Scarpelli C."/>
            <person name="Wincker P."/>
            <person name="Lander E.S."/>
            <person name="Weissenbach J."/>
            <person name="Roest Crollius H."/>
        </authorList>
    </citation>
    <scope>NUCLEOTIDE SEQUENCE [LARGE SCALE GENOMIC DNA]</scope>
</reference>
<evidence type="ECO:0000256" key="1">
    <source>
        <dbReference type="SAM" id="MobiDB-lite"/>
    </source>
</evidence>
<dbReference type="EMBL" id="CAAE01007552">
    <property type="protein sequence ID" value="CAF90445.1"/>
    <property type="molecule type" value="Genomic_DNA"/>
</dbReference>
<feature type="compositionally biased region" description="Gly residues" evidence="1">
    <location>
        <begin position="1"/>
        <end position="12"/>
    </location>
</feature>
<accession>Q4T9I7</accession>
<reference evidence="2" key="2">
    <citation type="submission" date="2004-02" db="EMBL/GenBank/DDBJ databases">
        <authorList>
            <consortium name="Genoscope"/>
            <consortium name="Whitehead Institute Centre for Genome Research"/>
        </authorList>
    </citation>
    <scope>NUCLEOTIDE SEQUENCE</scope>
</reference>
<gene>
    <name evidence="2" type="ORF">GSTENG00004724001</name>
</gene>
<evidence type="ECO:0000313" key="2">
    <source>
        <dbReference type="EMBL" id="CAF90445.1"/>
    </source>
</evidence>
<dbReference type="KEGG" id="tng:GSTEN00004724G001"/>
<protein>
    <submittedName>
        <fullName evidence="2">(spotted green pufferfish) hypothetical protein</fullName>
    </submittedName>
</protein>
<feature type="region of interest" description="Disordered" evidence="1">
    <location>
        <begin position="1"/>
        <end position="37"/>
    </location>
</feature>
<proteinExistence type="predicted"/>
<organism evidence="2">
    <name type="scientific">Tetraodon nigroviridis</name>
    <name type="common">Spotted green pufferfish</name>
    <name type="synonym">Chelonodon nigroviridis</name>
    <dbReference type="NCBI Taxonomy" id="99883"/>
    <lineage>
        <taxon>Eukaryota</taxon>
        <taxon>Metazoa</taxon>
        <taxon>Chordata</taxon>
        <taxon>Craniata</taxon>
        <taxon>Vertebrata</taxon>
        <taxon>Euteleostomi</taxon>
        <taxon>Actinopterygii</taxon>
        <taxon>Neopterygii</taxon>
        <taxon>Teleostei</taxon>
        <taxon>Neoteleostei</taxon>
        <taxon>Acanthomorphata</taxon>
        <taxon>Eupercaria</taxon>
        <taxon>Tetraodontiformes</taxon>
        <taxon>Tetradontoidea</taxon>
        <taxon>Tetraodontidae</taxon>
        <taxon>Tetraodon</taxon>
    </lineage>
</organism>
<name>Q4T9I7_TETNG</name>
<sequence>MVLEQRGGGVGTTLGKANRGPWPELLAPPRGQMDGDESRCANGVLGGAAVGQGHGSASAHLDLEELVAHPGPAHPDGLWNRADQRHIKADQHLGTIHRPKSF</sequence>
<comment type="caution">
    <text evidence="2">The sequence shown here is derived from an EMBL/GenBank/DDBJ whole genome shotgun (WGS) entry which is preliminary data.</text>
</comment>
<dbReference type="AlphaFoldDB" id="Q4T9I7"/>